<dbReference type="Pfam" id="PF02214">
    <property type="entry name" value="BTB_2"/>
    <property type="match status" value="1"/>
</dbReference>
<feature type="transmembrane region" description="Helical" evidence="1">
    <location>
        <begin position="42"/>
        <end position="63"/>
    </location>
</feature>
<dbReference type="Gene3D" id="3.30.710.10">
    <property type="entry name" value="Potassium Channel Kv1.1, Chain A"/>
    <property type="match status" value="1"/>
</dbReference>
<dbReference type="InterPro" id="IPR001646">
    <property type="entry name" value="5peptide_repeat"/>
</dbReference>
<feature type="domain" description="KHA" evidence="2">
    <location>
        <begin position="186"/>
        <end position="268"/>
    </location>
</feature>
<dbReference type="CDD" id="cd17073">
    <property type="entry name" value="KHA"/>
    <property type="match status" value="1"/>
</dbReference>
<keyword evidence="1" id="KW-1133">Transmembrane helix</keyword>
<keyword evidence="1" id="KW-0472">Membrane</keyword>
<dbReference type="SUPFAM" id="SSF54695">
    <property type="entry name" value="POZ domain"/>
    <property type="match status" value="1"/>
</dbReference>
<evidence type="ECO:0000313" key="3">
    <source>
        <dbReference type="EMBL" id="GIY23839.1"/>
    </source>
</evidence>
<dbReference type="Proteomes" id="UP001054837">
    <property type="component" value="Unassembled WGS sequence"/>
</dbReference>
<sequence length="595" mass="65427">MATCIKTVDECKILSTDTFVLLCEVLNDIVKIFRSIMTEFDYSIFCGGLLFVSIGLGLMGYGLMLLVSLIYVGAPIIAFGLLSCAFGCFIFHSIFSEESKDTDLDIEESLEEMEIGTKTLLFTVKVSDKNMLYRPTRSLRQLGIDDDNFIRMKLHAFSDSSKSASYIRCINSNDLIIVRLLRSKSKVEDLKKGANGSCVDGKTIELPDSIEALLIAAGQKLNIEAKLLFTAKGGEIDDIKLIKDDEILYVSAGEPYSDLKQSSIPIVIGRRAPLRQELHIATVPGTTFTNPDWLLLNVGGKHFATTRSTLTTKEPNSMLACMIASEDSALLCPSSIDNYGAFLIDRSPVYFEPILNYLRHGQLILDKNTSLRGVLEEARFFGIETLVKILESKVEDELESSDCAALTRRDVINTLISTSYSAELRFQGVNLAYADLSRLDLRHINFKYANLHRAKLSGANLSYCCLERTDLSQANLENAILLGVKMLCANLEGANLRSCNMEDPAGNRANMEGVNLKGANLEGSQMAGVNLRVATLKNANLQNCDLRGAVLAGADLENCDLSGSDLHEANLRGANLKDTAFELMLTPLHMSQAIR</sequence>
<dbReference type="Gene3D" id="6.10.140.750">
    <property type="match status" value="1"/>
</dbReference>
<dbReference type="InterPro" id="IPR021789">
    <property type="entry name" value="KHA_dom"/>
</dbReference>
<dbReference type="InterPro" id="IPR003131">
    <property type="entry name" value="T1-type_BTB"/>
</dbReference>
<dbReference type="SUPFAM" id="SSF141571">
    <property type="entry name" value="Pentapeptide repeat-like"/>
    <property type="match status" value="1"/>
</dbReference>
<dbReference type="PANTHER" id="PTHR14136:SF17">
    <property type="entry name" value="BTB_POZ DOMAIN-CONTAINING PROTEIN KCTD9"/>
    <property type="match status" value="1"/>
</dbReference>
<reference evidence="3 4" key="1">
    <citation type="submission" date="2021-06" db="EMBL/GenBank/DDBJ databases">
        <title>Caerostris darwini draft genome.</title>
        <authorList>
            <person name="Kono N."/>
            <person name="Arakawa K."/>
        </authorList>
    </citation>
    <scope>NUCLEOTIDE SEQUENCE [LARGE SCALE GENOMIC DNA]</scope>
</reference>
<organism evidence="3 4">
    <name type="scientific">Caerostris darwini</name>
    <dbReference type="NCBI Taxonomy" id="1538125"/>
    <lineage>
        <taxon>Eukaryota</taxon>
        <taxon>Metazoa</taxon>
        <taxon>Ecdysozoa</taxon>
        <taxon>Arthropoda</taxon>
        <taxon>Chelicerata</taxon>
        <taxon>Arachnida</taxon>
        <taxon>Araneae</taxon>
        <taxon>Araneomorphae</taxon>
        <taxon>Entelegynae</taxon>
        <taxon>Araneoidea</taxon>
        <taxon>Araneidae</taxon>
        <taxon>Caerostris</taxon>
    </lineage>
</organism>
<evidence type="ECO:0000259" key="2">
    <source>
        <dbReference type="PROSITE" id="PS51490"/>
    </source>
</evidence>
<dbReference type="Gene3D" id="2.160.20.80">
    <property type="entry name" value="E3 ubiquitin-protein ligase SopA"/>
    <property type="match status" value="1"/>
</dbReference>
<keyword evidence="4" id="KW-1185">Reference proteome</keyword>
<dbReference type="Pfam" id="PF00805">
    <property type="entry name" value="Pentapeptide"/>
    <property type="match status" value="3"/>
</dbReference>
<evidence type="ECO:0000256" key="1">
    <source>
        <dbReference type="SAM" id="Phobius"/>
    </source>
</evidence>
<dbReference type="EMBL" id="BPLQ01006592">
    <property type="protein sequence ID" value="GIY23839.1"/>
    <property type="molecule type" value="Genomic_DNA"/>
</dbReference>
<proteinExistence type="predicted"/>
<gene>
    <name evidence="3" type="primary">KCTD9</name>
    <name evidence="3" type="ORF">CDAR_487811</name>
</gene>
<dbReference type="CDD" id="cd18368">
    <property type="entry name" value="BTB_POZ_KCTD9"/>
    <property type="match status" value="1"/>
</dbReference>
<dbReference type="SMART" id="SM00225">
    <property type="entry name" value="BTB"/>
    <property type="match status" value="1"/>
</dbReference>
<accession>A0AAV4RQP3</accession>
<dbReference type="AlphaFoldDB" id="A0AAV4RQP3"/>
<dbReference type="GO" id="GO:0051260">
    <property type="term" value="P:protein homooligomerization"/>
    <property type="evidence" value="ECO:0007669"/>
    <property type="project" value="InterPro"/>
</dbReference>
<comment type="caution">
    <text evidence="3">The sequence shown here is derived from an EMBL/GenBank/DDBJ whole genome shotgun (WGS) entry which is preliminary data.</text>
</comment>
<protein>
    <recommendedName>
        <fullName evidence="2">KHA domain-containing protein</fullName>
    </recommendedName>
</protein>
<dbReference type="PANTHER" id="PTHR14136">
    <property type="entry name" value="BTB_POZ DOMAIN-CONTAINING PROTEIN KCTD9"/>
    <property type="match status" value="1"/>
</dbReference>
<dbReference type="Pfam" id="PF11834">
    <property type="entry name" value="KHA"/>
    <property type="match status" value="1"/>
</dbReference>
<dbReference type="PROSITE" id="PS51490">
    <property type="entry name" value="KHA"/>
    <property type="match status" value="1"/>
</dbReference>
<name>A0AAV4RQP3_9ARAC</name>
<dbReference type="InterPro" id="IPR051082">
    <property type="entry name" value="Pentapeptide-BTB/POZ_domain"/>
</dbReference>
<keyword evidence="1" id="KW-0812">Transmembrane</keyword>
<dbReference type="InterPro" id="IPR011333">
    <property type="entry name" value="SKP1/BTB/POZ_sf"/>
</dbReference>
<feature type="transmembrane region" description="Helical" evidence="1">
    <location>
        <begin position="69"/>
        <end position="91"/>
    </location>
</feature>
<dbReference type="FunFam" id="2.160.20.80:FF:000002">
    <property type="entry name" value="Potassium channel tetramerization domain-containing 9a"/>
    <property type="match status" value="1"/>
</dbReference>
<dbReference type="InterPro" id="IPR000210">
    <property type="entry name" value="BTB/POZ_dom"/>
</dbReference>
<evidence type="ECO:0000313" key="4">
    <source>
        <dbReference type="Proteomes" id="UP001054837"/>
    </source>
</evidence>